<name>A0A9N8DW90_9STRA</name>
<evidence type="ECO:0000313" key="2">
    <source>
        <dbReference type="Proteomes" id="UP001153069"/>
    </source>
</evidence>
<dbReference type="InterPro" id="IPR027417">
    <property type="entry name" value="P-loop_NTPase"/>
</dbReference>
<protein>
    <submittedName>
        <fullName evidence="1">Uncharacterized protein</fullName>
    </submittedName>
</protein>
<dbReference type="Gene3D" id="3.40.50.300">
    <property type="entry name" value="P-loop containing nucleotide triphosphate hydrolases"/>
    <property type="match status" value="1"/>
</dbReference>
<proteinExistence type="predicted"/>
<keyword evidence="2" id="KW-1185">Reference proteome</keyword>
<dbReference type="Proteomes" id="UP001153069">
    <property type="component" value="Unassembled WGS sequence"/>
</dbReference>
<dbReference type="EMBL" id="CAICTM010000293">
    <property type="protein sequence ID" value="CAB9507139.1"/>
    <property type="molecule type" value="Genomic_DNA"/>
</dbReference>
<gene>
    <name evidence="1" type="ORF">SEMRO_294_G110180.1</name>
</gene>
<organism evidence="1 2">
    <name type="scientific">Seminavis robusta</name>
    <dbReference type="NCBI Taxonomy" id="568900"/>
    <lineage>
        <taxon>Eukaryota</taxon>
        <taxon>Sar</taxon>
        <taxon>Stramenopiles</taxon>
        <taxon>Ochrophyta</taxon>
        <taxon>Bacillariophyta</taxon>
        <taxon>Bacillariophyceae</taxon>
        <taxon>Bacillariophycidae</taxon>
        <taxon>Naviculales</taxon>
        <taxon>Naviculaceae</taxon>
        <taxon>Seminavis</taxon>
    </lineage>
</organism>
<dbReference type="OrthoDB" id="42592at2759"/>
<comment type="caution">
    <text evidence="1">The sequence shown here is derived from an EMBL/GenBank/DDBJ whole genome shotgun (WGS) entry which is preliminary data.</text>
</comment>
<evidence type="ECO:0000313" key="1">
    <source>
        <dbReference type="EMBL" id="CAB9507139.1"/>
    </source>
</evidence>
<dbReference type="AlphaFoldDB" id="A0A9N8DW90"/>
<reference evidence="1" key="1">
    <citation type="submission" date="2020-06" db="EMBL/GenBank/DDBJ databases">
        <authorList>
            <consortium name="Plant Systems Biology data submission"/>
        </authorList>
    </citation>
    <scope>NUCLEOTIDE SEQUENCE</scope>
    <source>
        <strain evidence="1">D6</strain>
    </source>
</reference>
<sequence>MNRSDVIGGSAVALTEALPFVAGIPRVYLVSDAIDTNGRFLLYTLASQVLSSASNNSNDKKKGRVLWLGCGPLTQEQILQGLRKIGCDRSVLATSTQANHKEPKSLTIRSLCVELSHKMLLQDDSHQDINKVFMKEMMQFVDQWLLLDNNSNNEMGTPWIILDDVSTLANLVGEQLVYQFILQLCAKSHAGGDGVTMSTSPGVILRCSNDQEDESLPVYSGASLKGHQAWFGAGGANNSTQQQQQAIHSEEPPWERSLVELADGVMDVLPLASGYTRELHGRIVLTEMPFGRGWKHNNKQQSDAAAIRNTHSKKAYPAMQIVNYCITDQNPKIVAYIM</sequence>
<accession>A0A9N8DW90</accession>